<dbReference type="Gene3D" id="2.60.120.10">
    <property type="entry name" value="Jelly Rolls"/>
    <property type="match status" value="1"/>
</dbReference>
<gene>
    <name evidence="5" type="primary">rhaR</name>
    <name evidence="5" type="ORF">CNLFYP112_00173</name>
</gene>
<dbReference type="PRINTS" id="PR00032">
    <property type="entry name" value="HTHARAC"/>
</dbReference>
<dbReference type="Pfam" id="PF07883">
    <property type="entry name" value="Cupin_2"/>
    <property type="match status" value="1"/>
</dbReference>
<dbReference type="EMBL" id="CACRTG010000001">
    <property type="protein sequence ID" value="VYS80444.1"/>
    <property type="molecule type" value="Genomic_DNA"/>
</dbReference>
<evidence type="ECO:0000256" key="3">
    <source>
        <dbReference type="ARBA" id="ARBA00023163"/>
    </source>
</evidence>
<feature type="domain" description="HTH araC/xylS-type" evidence="4">
    <location>
        <begin position="221"/>
        <end position="318"/>
    </location>
</feature>
<dbReference type="GO" id="GO:0003700">
    <property type="term" value="F:DNA-binding transcription factor activity"/>
    <property type="evidence" value="ECO:0007669"/>
    <property type="project" value="InterPro"/>
</dbReference>
<dbReference type="SMART" id="SM00342">
    <property type="entry name" value="HTH_ARAC"/>
    <property type="match status" value="1"/>
</dbReference>
<dbReference type="PANTHER" id="PTHR43280:SF28">
    <property type="entry name" value="HTH-TYPE TRANSCRIPTIONAL ACTIVATOR RHAS"/>
    <property type="match status" value="1"/>
</dbReference>
<dbReference type="SUPFAM" id="SSF51182">
    <property type="entry name" value="RmlC-like cupins"/>
    <property type="match status" value="1"/>
</dbReference>
<organism evidence="5">
    <name type="scientific">[Clostridium] nexile</name>
    <dbReference type="NCBI Taxonomy" id="29361"/>
    <lineage>
        <taxon>Bacteria</taxon>
        <taxon>Bacillati</taxon>
        <taxon>Bacillota</taxon>
        <taxon>Clostridia</taxon>
        <taxon>Lachnospirales</taxon>
        <taxon>Lachnospiraceae</taxon>
        <taxon>Tyzzerella</taxon>
    </lineage>
</organism>
<evidence type="ECO:0000256" key="2">
    <source>
        <dbReference type="ARBA" id="ARBA00023125"/>
    </source>
</evidence>
<dbReference type="InterPro" id="IPR018060">
    <property type="entry name" value="HTH_AraC"/>
</dbReference>
<dbReference type="PANTHER" id="PTHR43280">
    <property type="entry name" value="ARAC-FAMILY TRANSCRIPTIONAL REGULATOR"/>
    <property type="match status" value="1"/>
</dbReference>
<dbReference type="Gene3D" id="1.10.10.60">
    <property type="entry name" value="Homeodomain-like"/>
    <property type="match status" value="1"/>
</dbReference>
<dbReference type="Pfam" id="PF12833">
    <property type="entry name" value="HTH_18"/>
    <property type="match status" value="1"/>
</dbReference>
<reference evidence="5" key="1">
    <citation type="submission" date="2019-11" db="EMBL/GenBank/DDBJ databases">
        <authorList>
            <person name="Feng L."/>
        </authorList>
    </citation>
    <scope>NUCLEOTIDE SEQUENCE</scope>
    <source>
        <strain evidence="5">CnexileLFYP112</strain>
    </source>
</reference>
<evidence type="ECO:0000256" key="1">
    <source>
        <dbReference type="ARBA" id="ARBA00023015"/>
    </source>
</evidence>
<keyword evidence="2" id="KW-0238">DNA-binding</keyword>
<dbReference type="InterPro" id="IPR013096">
    <property type="entry name" value="Cupin_2"/>
</dbReference>
<keyword evidence="3" id="KW-0804">Transcription</keyword>
<dbReference type="PROSITE" id="PS01124">
    <property type="entry name" value="HTH_ARAC_FAMILY_2"/>
    <property type="match status" value="1"/>
</dbReference>
<name>A0A6N2RII5_9FIRM</name>
<dbReference type="SUPFAM" id="SSF46689">
    <property type="entry name" value="Homeodomain-like"/>
    <property type="match status" value="1"/>
</dbReference>
<dbReference type="GO" id="GO:0043565">
    <property type="term" value="F:sequence-specific DNA binding"/>
    <property type="evidence" value="ECO:0007669"/>
    <property type="project" value="InterPro"/>
</dbReference>
<dbReference type="InterPro" id="IPR014710">
    <property type="entry name" value="RmlC-like_jellyroll"/>
</dbReference>
<accession>A0A6N2RII5</accession>
<dbReference type="InterPro" id="IPR020449">
    <property type="entry name" value="Tscrpt_reg_AraC-type_HTH"/>
</dbReference>
<proteinExistence type="predicted"/>
<dbReference type="InterPro" id="IPR009057">
    <property type="entry name" value="Homeodomain-like_sf"/>
</dbReference>
<evidence type="ECO:0000313" key="5">
    <source>
        <dbReference type="EMBL" id="VYS80444.1"/>
    </source>
</evidence>
<dbReference type="AlphaFoldDB" id="A0A6N2RII5"/>
<evidence type="ECO:0000259" key="4">
    <source>
        <dbReference type="PROSITE" id="PS01124"/>
    </source>
</evidence>
<keyword evidence="1" id="KW-0805">Transcription regulation</keyword>
<sequence length="324" mass="37911">MKRKLLEYLKKIDSKEEEFIKNEKNVLAPYVIKKGSSVIDTDKMIREGAMIDIMKQPRFVDIPEHTHKYMEIIYMFSGSATHIIDKTEVKVEADDVLFIKQGTPHSASASGYNDIGIKIFVLPEFLQYPLSMLNEDTALRRFIKKAAENDVEDKEFLHFHLQDLPDAQNLLENMTRSLLNQTRNSKRILQATMGVLLMELSNRTYTITVGSPSSYESQIVLEALRYIEESYQTASLNKFCEHHNLPCYYVSRLMTQYSPYTFTKYLQRRRILQAAYLLTETDTPIEQIVVEVGYENSSHFHKLFKEEYGMTPKKYREKYDSMEK</sequence>
<dbReference type="InterPro" id="IPR011051">
    <property type="entry name" value="RmlC_Cupin_sf"/>
</dbReference>
<protein>
    <submittedName>
        <fullName evidence="5">HTH-type transcriptional activator RhaR</fullName>
    </submittedName>
</protein>